<dbReference type="Gene3D" id="3.30.60.30">
    <property type="match status" value="1"/>
</dbReference>
<name>A0A9X6RL17_HYPEX</name>
<dbReference type="AlphaFoldDB" id="A0A9X6RL17"/>
<sequence length="911" mass="101132">MWRTGIVVICIQGLIILQTVSSHDGNGRKSKSRKIRPDDHHNSELIHRRSYRQLEDRGYDKLLQEFGVPASTSTDSPLASNPSVDSPSFRTSDCSSLQCDHGRICRQSTITGNAECICRSHCPLHRNPVCGSNGNWYRNRCELHRISCLEGRALHIVEDSHKDHCSHAPLHSLMHEQETTMTPTTTTTTKTTQGSLATGDSQMSDNCTTRNYGIFKEQLLMRFTDRFQSRISGNNNQLDKSRMVQALLMDFDVDKNGGLDQRELVARQAEFDEASSQCDMDELLRNEDLNADEALDLNELLAAYGLTAAALEEPATTAAPATDNNNHHSWTVVAGNSIEIPCGIHQTRSSSSTITWERNHVRLNGLAGETGLAINDRTGALYVTHAQLIQAGNYSCFDEEAGGTSADSPRRQTHSLRVLLRPEVEVERRQHFERPYGNATLKCHAVGVPTPRVKWLKNEETLEHTSAKVTGEGNKLTLPNLLYKDTGVYSCVAENEAGSSSAISSVFVVDQKDRERPLRNLLVVFHAKGVTVYEPRHCRPKFYIGSNDKIPGGSELICGENNHGCSWGSVANVMDRYVYASQPLLNRVLVISLEQMMVVQVINTDNVPVKLSYVPHLDQIWILCWTSMDDLPSKTIQVVRDASEKTLHTAIHLEPVDGRFQTVTDLFVPPVQELAHQFAHAYAVCSSQKALCKIDMKSLRFRKTVDLAAYGCRPQKISYSSLAGLVFVDCNDLQRGTPKGQLILDYLTDAVLHHDQTINGVTHISPDSRYWVNLGTDVIRVQGITENGLVYLYDVVSGFHIADVTFHPSKSNHSHDLYATALTKDQLLHLELGTNRLSTISGIGFGTGHKTDAWGNADSRFLAYTGIFGSYVASAAKSSVFLSNTDTQTINCIIGEVPQPQHGLWVDRSFH</sequence>
<evidence type="ECO:0000313" key="8">
    <source>
        <dbReference type="EMBL" id="OWA51517.1"/>
    </source>
</evidence>
<comment type="caution">
    <text evidence="8">The sequence shown here is derived from an EMBL/GenBank/DDBJ whole genome shotgun (WGS) entry which is preliminary data.</text>
</comment>
<dbReference type="GO" id="GO:0030154">
    <property type="term" value="P:cell differentiation"/>
    <property type="evidence" value="ECO:0007669"/>
    <property type="project" value="TreeGrafter"/>
</dbReference>
<dbReference type="Pfam" id="PF07679">
    <property type="entry name" value="I-set"/>
    <property type="match status" value="1"/>
</dbReference>
<dbReference type="InterPro" id="IPR007110">
    <property type="entry name" value="Ig-like_dom"/>
</dbReference>
<dbReference type="Proteomes" id="UP000192578">
    <property type="component" value="Unassembled WGS sequence"/>
</dbReference>
<dbReference type="SUPFAM" id="SSF100895">
    <property type="entry name" value="Kazal-type serine protease inhibitors"/>
    <property type="match status" value="1"/>
</dbReference>
<dbReference type="InterPro" id="IPR036179">
    <property type="entry name" value="Ig-like_dom_sf"/>
</dbReference>
<dbReference type="SUPFAM" id="SSF47473">
    <property type="entry name" value="EF-hand"/>
    <property type="match status" value="1"/>
</dbReference>
<dbReference type="GO" id="GO:0005615">
    <property type="term" value="C:extracellular space"/>
    <property type="evidence" value="ECO:0007669"/>
    <property type="project" value="TreeGrafter"/>
</dbReference>
<dbReference type="PANTHER" id="PTHR10913:SF81">
    <property type="entry name" value="KAZAL-LIKE DOMAIN-CONTAINING PROTEIN"/>
    <property type="match status" value="1"/>
</dbReference>
<dbReference type="InterPro" id="IPR003599">
    <property type="entry name" value="Ig_sub"/>
</dbReference>
<dbReference type="InterPro" id="IPR002350">
    <property type="entry name" value="Kazal_dom"/>
</dbReference>
<feature type="domain" description="Ig-like" evidence="6">
    <location>
        <begin position="422"/>
        <end position="504"/>
    </location>
</feature>
<keyword evidence="2" id="KW-1015">Disulfide bond</keyword>
<feature type="domain" description="Kazal-like" evidence="7">
    <location>
        <begin position="110"/>
        <end position="167"/>
    </location>
</feature>
<dbReference type="PROSITE" id="PS50835">
    <property type="entry name" value="IG_LIKE"/>
    <property type="match status" value="2"/>
</dbReference>
<dbReference type="SUPFAM" id="SSF75011">
    <property type="entry name" value="3-carboxy-cis,cis-mucoante lactonizing enzyme"/>
    <property type="match status" value="1"/>
</dbReference>
<feature type="compositionally biased region" description="Low complexity" evidence="4">
    <location>
        <begin position="180"/>
        <end position="192"/>
    </location>
</feature>
<feature type="region of interest" description="Disordered" evidence="4">
    <location>
        <begin position="180"/>
        <end position="202"/>
    </location>
</feature>
<keyword evidence="3" id="KW-0393">Immunoglobulin domain</keyword>
<dbReference type="PANTHER" id="PTHR10913">
    <property type="entry name" value="FOLLISTATIN-RELATED"/>
    <property type="match status" value="1"/>
</dbReference>
<dbReference type="FunFam" id="2.60.40.10:FF:000032">
    <property type="entry name" value="palladin isoform X1"/>
    <property type="match status" value="1"/>
</dbReference>
<dbReference type="PROSITE" id="PS51465">
    <property type="entry name" value="KAZAL_2"/>
    <property type="match status" value="1"/>
</dbReference>
<dbReference type="InterPro" id="IPR011992">
    <property type="entry name" value="EF-hand-dom_pair"/>
</dbReference>
<evidence type="ECO:0000313" key="9">
    <source>
        <dbReference type="Proteomes" id="UP000192578"/>
    </source>
</evidence>
<dbReference type="SMART" id="SM00409">
    <property type="entry name" value="IG"/>
    <property type="match status" value="2"/>
</dbReference>
<dbReference type="EMBL" id="MTYJ01000230">
    <property type="protein sequence ID" value="OWA51517.1"/>
    <property type="molecule type" value="Genomic_DNA"/>
</dbReference>
<evidence type="ECO:0000256" key="3">
    <source>
        <dbReference type="ARBA" id="ARBA00023319"/>
    </source>
</evidence>
<evidence type="ECO:0000259" key="7">
    <source>
        <dbReference type="PROSITE" id="PS51465"/>
    </source>
</evidence>
<organism evidence="8 9">
    <name type="scientific">Hypsibius exemplaris</name>
    <name type="common">Freshwater tardigrade</name>
    <dbReference type="NCBI Taxonomy" id="2072580"/>
    <lineage>
        <taxon>Eukaryota</taxon>
        <taxon>Metazoa</taxon>
        <taxon>Ecdysozoa</taxon>
        <taxon>Tardigrada</taxon>
        <taxon>Eutardigrada</taxon>
        <taxon>Parachela</taxon>
        <taxon>Hypsibioidea</taxon>
        <taxon>Hypsibiidae</taxon>
        <taxon>Hypsibius</taxon>
    </lineage>
</organism>
<dbReference type="SMART" id="SM00280">
    <property type="entry name" value="KAZAL"/>
    <property type="match status" value="1"/>
</dbReference>
<dbReference type="Gene3D" id="2.60.40.10">
    <property type="entry name" value="Immunoglobulins"/>
    <property type="match status" value="2"/>
</dbReference>
<dbReference type="CDD" id="cd00104">
    <property type="entry name" value="KAZAL_FS"/>
    <property type="match status" value="1"/>
</dbReference>
<dbReference type="SUPFAM" id="SSF48726">
    <property type="entry name" value="Immunoglobulin"/>
    <property type="match status" value="2"/>
</dbReference>
<feature type="region of interest" description="Disordered" evidence="4">
    <location>
        <begin position="22"/>
        <end position="43"/>
    </location>
</feature>
<evidence type="ECO:0000256" key="2">
    <source>
        <dbReference type="ARBA" id="ARBA00023157"/>
    </source>
</evidence>
<accession>A0A9X6RL17</accession>
<dbReference type="InterPro" id="IPR013098">
    <property type="entry name" value="Ig_I-set"/>
</dbReference>
<feature type="chain" id="PRO_5040974499" evidence="5">
    <location>
        <begin position="23"/>
        <end position="911"/>
    </location>
</feature>
<keyword evidence="9" id="KW-1185">Reference proteome</keyword>
<evidence type="ECO:0000256" key="5">
    <source>
        <dbReference type="SAM" id="SignalP"/>
    </source>
</evidence>
<dbReference type="Pfam" id="PF07648">
    <property type="entry name" value="Kazal_2"/>
    <property type="match status" value="1"/>
</dbReference>
<dbReference type="InterPro" id="IPR003598">
    <property type="entry name" value="Ig_sub2"/>
</dbReference>
<keyword evidence="1 5" id="KW-0732">Signal</keyword>
<evidence type="ECO:0000256" key="4">
    <source>
        <dbReference type="SAM" id="MobiDB-lite"/>
    </source>
</evidence>
<dbReference type="OrthoDB" id="6085115at2759"/>
<evidence type="ECO:0000259" key="6">
    <source>
        <dbReference type="PROSITE" id="PS50835"/>
    </source>
</evidence>
<proteinExistence type="predicted"/>
<evidence type="ECO:0000256" key="1">
    <source>
        <dbReference type="ARBA" id="ARBA00022729"/>
    </source>
</evidence>
<feature type="compositionally biased region" description="Polar residues" evidence="4">
    <location>
        <begin position="193"/>
        <end position="202"/>
    </location>
</feature>
<reference evidence="9" key="1">
    <citation type="submission" date="2017-01" db="EMBL/GenBank/DDBJ databases">
        <title>Comparative genomics of anhydrobiosis in the tardigrade Hypsibius dujardini.</title>
        <authorList>
            <person name="Yoshida Y."/>
            <person name="Koutsovoulos G."/>
            <person name="Laetsch D."/>
            <person name="Stevens L."/>
            <person name="Kumar S."/>
            <person name="Horikawa D."/>
            <person name="Ishino K."/>
            <person name="Komine S."/>
            <person name="Tomita M."/>
            <person name="Blaxter M."/>
            <person name="Arakawa K."/>
        </authorList>
    </citation>
    <scope>NUCLEOTIDE SEQUENCE [LARGE SCALE GENOMIC DNA]</scope>
    <source>
        <strain evidence="9">Z151</strain>
    </source>
</reference>
<dbReference type="InterPro" id="IPR050653">
    <property type="entry name" value="Prot_Inhib_GrowthFact_Antg"/>
</dbReference>
<feature type="signal peptide" evidence="5">
    <location>
        <begin position="1"/>
        <end position="22"/>
    </location>
</feature>
<feature type="domain" description="Ig-like" evidence="6">
    <location>
        <begin position="314"/>
        <end position="396"/>
    </location>
</feature>
<dbReference type="GO" id="GO:0030510">
    <property type="term" value="P:regulation of BMP signaling pathway"/>
    <property type="evidence" value="ECO:0007669"/>
    <property type="project" value="TreeGrafter"/>
</dbReference>
<dbReference type="SMART" id="SM00408">
    <property type="entry name" value="IGc2"/>
    <property type="match status" value="2"/>
</dbReference>
<dbReference type="InterPro" id="IPR036058">
    <property type="entry name" value="Kazal_dom_sf"/>
</dbReference>
<gene>
    <name evidence="8" type="ORF">BV898_15996</name>
</gene>
<dbReference type="InterPro" id="IPR013783">
    <property type="entry name" value="Ig-like_fold"/>
</dbReference>
<protein>
    <submittedName>
        <fullName evidence="8">Follistatin-related protein 5</fullName>
    </submittedName>
</protein>
<dbReference type="Gene3D" id="1.10.238.10">
    <property type="entry name" value="EF-hand"/>
    <property type="match status" value="1"/>
</dbReference>